<name>D8QB44_SCHCM</name>
<dbReference type="Pfam" id="PF00481">
    <property type="entry name" value="PP2C"/>
    <property type="match status" value="1"/>
</dbReference>
<dbReference type="Proteomes" id="UP000007431">
    <property type="component" value="Unassembled WGS sequence"/>
</dbReference>
<dbReference type="RefSeq" id="XP_003029595.1">
    <property type="nucleotide sequence ID" value="XM_003029549.1"/>
</dbReference>
<dbReference type="HOGENOM" id="CLU_000430_1_1_1"/>
<keyword evidence="7" id="KW-1185">Reference proteome</keyword>
<keyword evidence="3" id="KW-0677">Repeat</keyword>
<dbReference type="STRING" id="578458.D8QB44"/>
<dbReference type="Gene3D" id="3.80.10.10">
    <property type="entry name" value="Ribonuclease Inhibitor"/>
    <property type="match status" value="4"/>
</dbReference>
<dbReference type="KEGG" id="scm:SCHCO_02510338"/>
<dbReference type="SMART" id="SM00364">
    <property type="entry name" value="LRR_BAC"/>
    <property type="match status" value="8"/>
</dbReference>
<dbReference type="PROSITE" id="PS51450">
    <property type="entry name" value="LRR"/>
    <property type="match status" value="4"/>
</dbReference>
<dbReference type="InterPro" id="IPR001932">
    <property type="entry name" value="PPM-type_phosphatase-like_dom"/>
</dbReference>
<organism evidence="7">
    <name type="scientific">Schizophyllum commune (strain H4-8 / FGSC 9210)</name>
    <name type="common">Split gill fungus</name>
    <dbReference type="NCBI Taxonomy" id="578458"/>
    <lineage>
        <taxon>Eukaryota</taxon>
        <taxon>Fungi</taxon>
        <taxon>Dikarya</taxon>
        <taxon>Basidiomycota</taxon>
        <taxon>Agaricomycotina</taxon>
        <taxon>Agaricomycetes</taxon>
        <taxon>Agaricomycetidae</taxon>
        <taxon>Agaricales</taxon>
        <taxon>Schizophyllaceae</taxon>
        <taxon>Schizophyllum</taxon>
    </lineage>
</organism>
<dbReference type="VEuPathDB" id="FungiDB:SCHCODRAFT_02510338"/>
<dbReference type="OrthoDB" id="2021138at2759"/>
<dbReference type="Gene3D" id="3.30.70.1230">
    <property type="entry name" value="Nucleotide cyclase"/>
    <property type="match status" value="1"/>
</dbReference>
<protein>
    <recommendedName>
        <fullName evidence="8">Adenylate cyclase</fullName>
    </recommendedName>
</protein>
<dbReference type="Pfam" id="PF13855">
    <property type="entry name" value="LRR_8"/>
    <property type="match status" value="1"/>
</dbReference>
<dbReference type="InterPro" id="IPR055071">
    <property type="entry name" value="RA_PHLPP-like"/>
</dbReference>
<dbReference type="CDD" id="cd00143">
    <property type="entry name" value="PP2Cc"/>
    <property type="match status" value="1"/>
</dbReference>
<dbReference type="GO" id="GO:0035556">
    <property type="term" value="P:intracellular signal transduction"/>
    <property type="evidence" value="ECO:0007669"/>
    <property type="project" value="InterPro"/>
</dbReference>
<dbReference type="SUPFAM" id="SSF81606">
    <property type="entry name" value="PP2C-like"/>
    <property type="match status" value="1"/>
</dbReference>
<dbReference type="Pfam" id="PF23598">
    <property type="entry name" value="LRR_14"/>
    <property type="match status" value="2"/>
</dbReference>
<sequence length="1408" mass="157694">MAQNKLYLKERGRERVLAPSERPADILKRRLEMAGYEPTDGINTIGEEDLSFLLKFGWKTQVLGPAVRLISADHDALLTFSKEEDLVFDNFEYVDLTARSLRTIPVVLHKNADSIHSLKLSRNPMLEIPLDFIQSCTTLRELRLSNMAIKKVPHSVRHSKTLQRLDLSSNRIADLDDAYLSEIPDLMALFVQNNRMERLPWHFPRLRNLVTLNISNNKFNEFPTAVTQLVQLQDLDISFNMISELPEELGKLTMLGRLIIVGNQVSRLPDGCARLRSLRVLDCRRNQISDFTVVCNLPRLETLSADHNAVHALDLSLGPCVANLDASHNEITQLSLLPGPIGRSPVALTSLDLSHAKLALLDEHILAELTSLRVLRLDHNSIRMIPEALGELEHLEVLSCSDSYIVSLPSSIGRLQNLVSLDVHNNSLKELPVELWHCGSLARVNVTSNLIKAWPEPPVFSTTPVLALPSNADARSDRKASVASLGAGRCMPPLAQSLQKLYAGENQLTYDALPSIACLRELQVLNLSFNDIQDMPSSFFRTLTKLEELYLSGNMLTSIPTEDLPKLTRLKTLFLNGNRLQTLPQELAKVKSLMALDVGSNLLKYNINNWEFDWNWNFNKNLKYLNLSGNKKLQIKSDTRAVRQHNVPTSSLTRQSLAGFTDLHQLRFLGLMDVTITPGGMHGGADIPDEKDDRRVRTSVSTVSGMAYGIADTLGSNEQLNMIDLVHDFRRGHGEAVFAMFGRAQPPKTIRVGTSSNRLAKFLQDNFIRVFRDKLDDLARSPGDDITDALRRTFLRLNQELHDSLVNSHRKMSTHSGSGANNTVIDPDIARTGASGLVLYFKDRTLYVANCGNALAVISKQGIAQPVSRKHDPYDRAETARIRAAEGWISPPGLVNDEIDISRSFGFFHLLPVVNARPDVHTYHLDESDEFVIVANRGLWDYVSYQTAVDIARSEWMDTRDPMIVAMKLRDFAISYGAEGSTMIMVIGVTDLLSHETRQRQATMDSIPEMSGLVGKRTRRKDDVGDRDLARLDGEVEPPTGNVTLVFTDIRNSTHLWEANPGMRSAMIKHNALLRRHLRLCGGYEVKTEGDAFMCAFTNPMSALWWCLVVQRDLLREDWPLEILECEDGKLIYDVDGKLVARGLSVRMGLHCGHPLCERDPITNRMDYFGSIVNRASRISGSAAGGQIMCSADVIRELNASVHRSEPPTEYTDLQPAQAVNAIRQMEVAIVPVGERKLKGLEVPEMLSIVYPKELQARQFIEEMPEDPGTSGSRIQFSIDQMRELGMLCLRLETIASERVFRALPERKGSFQPGMEGGEAEELNEPSSSVYYYGDPSVLLPQMSDKLSDRELMSLLDFFSVRIENALSTIQQRHGARTKEQRLTSALAGRLDLDERTLQEVLALLQSV</sequence>
<evidence type="ECO:0000256" key="1">
    <source>
        <dbReference type="ARBA" id="ARBA00022614"/>
    </source>
</evidence>
<dbReference type="PROSITE" id="PS50125">
    <property type="entry name" value="GUANYLATE_CYCLASE_2"/>
    <property type="match status" value="1"/>
</dbReference>
<dbReference type="SMART" id="SM00369">
    <property type="entry name" value="LRR_TYP"/>
    <property type="match status" value="10"/>
</dbReference>
<feature type="domain" description="Guanylate cyclase" evidence="4">
    <location>
        <begin position="1044"/>
        <end position="1180"/>
    </location>
</feature>
<dbReference type="Gene3D" id="3.60.40.10">
    <property type="entry name" value="PPM-type phosphatase domain"/>
    <property type="match status" value="1"/>
</dbReference>
<dbReference type="eggNOG" id="KOG0618">
    <property type="taxonomic scope" value="Eukaryota"/>
</dbReference>
<dbReference type="InterPro" id="IPR032675">
    <property type="entry name" value="LRR_dom_sf"/>
</dbReference>
<keyword evidence="2" id="KW-0479">Metal-binding</keyword>
<evidence type="ECO:0000256" key="3">
    <source>
        <dbReference type="ARBA" id="ARBA00022737"/>
    </source>
</evidence>
<evidence type="ECO:0000259" key="4">
    <source>
        <dbReference type="PROSITE" id="PS50125"/>
    </source>
</evidence>
<proteinExistence type="predicted"/>
<dbReference type="SUPFAM" id="SSF52058">
    <property type="entry name" value="L domain-like"/>
    <property type="match status" value="2"/>
</dbReference>
<reference evidence="6 7" key="1">
    <citation type="journal article" date="2010" name="Nat. Biotechnol.">
        <title>Genome sequence of the model mushroom Schizophyllum commune.</title>
        <authorList>
            <person name="Ohm R.A."/>
            <person name="de Jong J.F."/>
            <person name="Lugones L.G."/>
            <person name="Aerts A."/>
            <person name="Kothe E."/>
            <person name="Stajich J.E."/>
            <person name="de Vries R.P."/>
            <person name="Record E."/>
            <person name="Levasseur A."/>
            <person name="Baker S.E."/>
            <person name="Bartholomew K.A."/>
            <person name="Coutinho P.M."/>
            <person name="Erdmann S."/>
            <person name="Fowler T.J."/>
            <person name="Gathman A.C."/>
            <person name="Lombard V."/>
            <person name="Henrissat B."/>
            <person name="Knabe N."/>
            <person name="Kuees U."/>
            <person name="Lilly W.W."/>
            <person name="Lindquist E."/>
            <person name="Lucas S."/>
            <person name="Magnuson J.K."/>
            <person name="Piumi F."/>
            <person name="Raudaskoski M."/>
            <person name="Salamov A."/>
            <person name="Schmutz J."/>
            <person name="Schwarze F.W.M.R."/>
            <person name="vanKuyk P.A."/>
            <person name="Horton J.S."/>
            <person name="Grigoriev I.V."/>
            <person name="Woesten H.A.B."/>
        </authorList>
    </citation>
    <scope>NUCLEOTIDE SEQUENCE [LARGE SCALE GENOMIC DNA]</scope>
    <source>
        <strain evidence="7">H4-8 / FGSC 9210</strain>
    </source>
</reference>
<dbReference type="GO" id="GO:0046872">
    <property type="term" value="F:metal ion binding"/>
    <property type="evidence" value="ECO:0007669"/>
    <property type="project" value="UniProtKB-KW"/>
</dbReference>
<evidence type="ECO:0000313" key="7">
    <source>
        <dbReference type="Proteomes" id="UP000007431"/>
    </source>
</evidence>
<dbReference type="FunCoup" id="D8QB44">
    <property type="interactions" value="96"/>
</dbReference>
<dbReference type="SMART" id="SM00332">
    <property type="entry name" value="PP2Cc"/>
    <property type="match status" value="1"/>
</dbReference>
<evidence type="ECO:0000313" key="6">
    <source>
        <dbReference type="EMBL" id="EFI94692.1"/>
    </source>
</evidence>
<keyword evidence="1" id="KW-0433">Leucine-rich repeat</keyword>
<dbReference type="InterPro" id="IPR036457">
    <property type="entry name" value="PPM-type-like_dom_sf"/>
</dbReference>
<dbReference type="PROSITE" id="PS51746">
    <property type="entry name" value="PPM_2"/>
    <property type="match status" value="1"/>
</dbReference>
<dbReference type="InterPro" id="IPR001054">
    <property type="entry name" value="A/G_cyclase"/>
</dbReference>
<dbReference type="InterPro" id="IPR055414">
    <property type="entry name" value="LRR_R13L4/SHOC2-like"/>
</dbReference>
<dbReference type="CDD" id="cd07302">
    <property type="entry name" value="CHD"/>
    <property type="match status" value="1"/>
</dbReference>
<dbReference type="SUPFAM" id="SSF55073">
    <property type="entry name" value="Nucleotide cyclase"/>
    <property type="match status" value="1"/>
</dbReference>
<evidence type="ECO:0008006" key="8">
    <source>
        <dbReference type="Google" id="ProtNLM"/>
    </source>
</evidence>
<dbReference type="GeneID" id="9593942"/>
<dbReference type="Pfam" id="PF00211">
    <property type="entry name" value="Guanylate_cyc"/>
    <property type="match status" value="1"/>
</dbReference>
<dbReference type="SUPFAM" id="SSF52075">
    <property type="entry name" value="Outer arm dynein light chain 1"/>
    <property type="match status" value="1"/>
</dbReference>
<dbReference type="InterPro" id="IPR050715">
    <property type="entry name" value="LRR-SigEffector_domain"/>
</dbReference>
<accession>D8QB44</accession>
<dbReference type="OMA" id="QQVGYEE"/>
<dbReference type="InterPro" id="IPR029787">
    <property type="entry name" value="Nucleotide_cyclase"/>
</dbReference>
<evidence type="ECO:0000256" key="2">
    <source>
        <dbReference type="ARBA" id="ARBA00022723"/>
    </source>
</evidence>
<evidence type="ECO:0000259" key="5">
    <source>
        <dbReference type="PROSITE" id="PS51746"/>
    </source>
</evidence>
<dbReference type="EMBL" id="GL377309">
    <property type="protein sequence ID" value="EFI94692.1"/>
    <property type="molecule type" value="Genomic_DNA"/>
</dbReference>
<dbReference type="SMART" id="SM00365">
    <property type="entry name" value="LRR_SD22"/>
    <property type="match status" value="6"/>
</dbReference>
<gene>
    <name evidence="6" type="ORF">SCHCODRAFT_77962</name>
</gene>
<dbReference type="SMART" id="SM00044">
    <property type="entry name" value="CYCc"/>
    <property type="match status" value="1"/>
</dbReference>
<dbReference type="InParanoid" id="D8QB44"/>
<dbReference type="InterPro" id="IPR003591">
    <property type="entry name" value="Leu-rich_rpt_typical-subtyp"/>
</dbReference>
<dbReference type="PANTHER" id="PTHR45752">
    <property type="entry name" value="LEUCINE-RICH REPEAT-CONTAINING"/>
    <property type="match status" value="1"/>
</dbReference>
<dbReference type="GO" id="GO:0009190">
    <property type="term" value="P:cyclic nucleotide biosynthetic process"/>
    <property type="evidence" value="ECO:0007669"/>
    <property type="project" value="InterPro"/>
</dbReference>
<dbReference type="PANTHER" id="PTHR45752:SF187">
    <property type="entry name" value="LEUCINE-RICH REPEAT AND IQ DOMAIN-CONTAINING PROTEIN 4"/>
    <property type="match status" value="1"/>
</dbReference>
<dbReference type="Pfam" id="PF23010">
    <property type="entry name" value="RA_3"/>
    <property type="match status" value="1"/>
</dbReference>
<feature type="domain" description="PPM-type phosphatase" evidence="5">
    <location>
        <begin position="707"/>
        <end position="989"/>
    </location>
</feature>
<dbReference type="InterPro" id="IPR001611">
    <property type="entry name" value="Leu-rich_rpt"/>
</dbReference>